<dbReference type="SUPFAM" id="SSF53187">
    <property type="entry name" value="Zn-dependent exopeptidases"/>
    <property type="match status" value="1"/>
</dbReference>
<dbReference type="Gene3D" id="3.40.630.10">
    <property type="entry name" value="Zn peptidases"/>
    <property type="match status" value="1"/>
</dbReference>
<dbReference type="RefSeq" id="WP_201361745.1">
    <property type="nucleotide sequence ID" value="NZ_BNJJ01000005.1"/>
</dbReference>
<evidence type="ECO:0000313" key="2">
    <source>
        <dbReference type="EMBL" id="GHO84101.1"/>
    </source>
</evidence>
<sequence length="132" mass="14637">MQIDPSTPRALMALLDAIDPMRMFADTQTLCTPAFAGRRVGTEGHQRATDFLVARFRGSGWHTTLEPFVITTPVLEVSSQPRLEIQTPEGMRERALVLRTEFCEHPRSASLPHGKQGRAIHMNRGSQSISPG</sequence>
<comment type="caution">
    <text evidence="2">The sequence shown here is derived from an EMBL/GenBank/DDBJ whole genome shotgun (WGS) entry which is preliminary data.</text>
</comment>
<dbReference type="Proteomes" id="UP000635565">
    <property type="component" value="Unassembled WGS sequence"/>
</dbReference>
<evidence type="ECO:0008006" key="4">
    <source>
        <dbReference type="Google" id="ProtNLM"/>
    </source>
</evidence>
<dbReference type="EMBL" id="BNJJ01000005">
    <property type="protein sequence ID" value="GHO84101.1"/>
    <property type="molecule type" value="Genomic_DNA"/>
</dbReference>
<gene>
    <name evidence="2" type="ORF">KSZ_21070</name>
</gene>
<keyword evidence="3" id="KW-1185">Reference proteome</keyword>
<name>A0ABQ3VF36_9CHLR</name>
<organism evidence="2 3">
    <name type="scientific">Dictyobacter formicarum</name>
    <dbReference type="NCBI Taxonomy" id="2778368"/>
    <lineage>
        <taxon>Bacteria</taxon>
        <taxon>Bacillati</taxon>
        <taxon>Chloroflexota</taxon>
        <taxon>Ktedonobacteria</taxon>
        <taxon>Ktedonobacterales</taxon>
        <taxon>Dictyobacteraceae</taxon>
        <taxon>Dictyobacter</taxon>
    </lineage>
</organism>
<accession>A0ABQ3VF36</accession>
<evidence type="ECO:0000256" key="1">
    <source>
        <dbReference type="SAM" id="MobiDB-lite"/>
    </source>
</evidence>
<reference evidence="2 3" key="1">
    <citation type="journal article" date="2021" name="Int. J. Syst. Evol. Microbiol.">
        <title>Reticulibacter mediterranei gen. nov., sp. nov., within the new family Reticulibacteraceae fam. nov., and Ktedonospora formicarum gen. nov., sp. nov., Ktedonobacter robiniae sp. nov., Dictyobacter formicarum sp. nov. and Dictyobacter arantiisoli sp. nov., belonging to the class Ktedonobacteria.</title>
        <authorList>
            <person name="Yabe S."/>
            <person name="Zheng Y."/>
            <person name="Wang C.M."/>
            <person name="Sakai Y."/>
            <person name="Abe K."/>
            <person name="Yokota A."/>
            <person name="Donadio S."/>
            <person name="Cavaletti L."/>
            <person name="Monciardini P."/>
        </authorList>
    </citation>
    <scope>NUCLEOTIDE SEQUENCE [LARGE SCALE GENOMIC DNA]</scope>
    <source>
        <strain evidence="2 3">SOSP1-9</strain>
    </source>
</reference>
<proteinExistence type="predicted"/>
<feature type="region of interest" description="Disordered" evidence="1">
    <location>
        <begin position="107"/>
        <end position="132"/>
    </location>
</feature>
<protein>
    <recommendedName>
        <fullName evidence="4">SnoaL-like domain-containing protein</fullName>
    </recommendedName>
</protein>
<evidence type="ECO:0000313" key="3">
    <source>
        <dbReference type="Proteomes" id="UP000635565"/>
    </source>
</evidence>